<dbReference type="GO" id="GO:0008236">
    <property type="term" value="F:serine-type peptidase activity"/>
    <property type="evidence" value="ECO:0007669"/>
    <property type="project" value="UniProtKB-KW"/>
</dbReference>
<name>U2RU28_9BACL</name>
<dbReference type="SUPFAM" id="SSF52096">
    <property type="entry name" value="ClpP/crotonase"/>
    <property type="match status" value="1"/>
</dbReference>
<keyword evidence="3" id="KW-0378">Hydrolase</keyword>
<evidence type="ECO:0000256" key="1">
    <source>
        <dbReference type="ARBA" id="ARBA00008683"/>
    </source>
</evidence>
<proteinExistence type="inferred from homology"/>
<organism evidence="6 7">
    <name type="scientific">Gemella bergeri ATCC 700627</name>
    <dbReference type="NCBI Taxonomy" id="1321820"/>
    <lineage>
        <taxon>Bacteria</taxon>
        <taxon>Bacillati</taxon>
        <taxon>Bacillota</taxon>
        <taxon>Bacilli</taxon>
        <taxon>Bacillales</taxon>
        <taxon>Gemellaceae</taxon>
        <taxon>Gemella</taxon>
    </lineage>
</organism>
<protein>
    <submittedName>
        <fullName evidence="6">Signal peptide peptidase SppA</fullName>
    </submittedName>
</protein>
<reference evidence="6 7" key="1">
    <citation type="submission" date="2013-08" db="EMBL/GenBank/DDBJ databases">
        <authorList>
            <person name="Weinstock G."/>
            <person name="Sodergren E."/>
            <person name="Wylie T."/>
            <person name="Fulton L."/>
            <person name="Fulton R."/>
            <person name="Fronick C."/>
            <person name="O'Laughlin M."/>
            <person name="Godfrey J."/>
            <person name="Miner T."/>
            <person name="Herter B."/>
            <person name="Appelbaum E."/>
            <person name="Cordes M."/>
            <person name="Lek S."/>
            <person name="Wollam A."/>
            <person name="Pepin K.H."/>
            <person name="Palsikar V.B."/>
            <person name="Mitreva M."/>
            <person name="Wilson R.K."/>
        </authorList>
    </citation>
    <scope>NUCLEOTIDE SEQUENCE [LARGE SCALE GENOMIC DNA]</scope>
    <source>
        <strain evidence="6 7">ATCC 700627</strain>
    </source>
</reference>
<comment type="similarity">
    <text evidence="1">Belongs to the peptidase S49 family.</text>
</comment>
<evidence type="ECO:0000313" key="6">
    <source>
        <dbReference type="EMBL" id="ERK57073.1"/>
    </source>
</evidence>
<sequence>MNKKNKRIISLVVVVVLIFLSLVKGTLSQQNSNTKKEETISEYLWSFLANQSTTKLTLKSGDDNQIIQKISIEGEITSEMTNEYSKSSVLNQIKTAKNNSDVKAILLSVNTPGGGVYETAELYKALKESGKDVYVVMKKQATSGGYYVSMAAKKIFANNETTTGSIGVIMSYISAQKYLNDKGIKQETIRSGEQKAIGGVAEDLPESTRKILQEQNKESFDRFVKVIAEGRNMSEDDVRKLADGRTYSGTQAVANKLVDKIGTEDDMINYIKEEKKLSNPSVIEIRSERASSNFLTRFIKATTRAFVSELNSENSTRVEKNYLG</sequence>
<dbReference type="Pfam" id="PF01343">
    <property type="entry name" value="Peptidase_S49"/>
    <property type="match status" value="1"/>
</dbReference>
<dbReference type="InterPro" id="IPR002142">
    <property type="entry name" value="Peptidase_S49"/>
</dbReference>
<evidence type="ECO:0000256" key="2">
    <source>
        <dbReference type="ARBA" id="ARBA00022670"/>
    </source>
</evidence>
<dbReference type="CDD" id="cd07023">
    <property type="entry name" value="S49_Sppa_N_C"/>
    <property type="match status" value="1"/>
</dbReference>
<evidence type="ECO:0000256" key="3">
    <source>
        <dbReference type="ARBA" id="ARBA00022801"/>
    </source>
</evidence>
<dbReference type="eggNOG" id="COG0616">
    <property type="taxonomic scope" value="Bacteria"/>
</dbReference>
<accession>U2RU28</accession>
<gene>
    <name evidence="6" type="ORF">HMPREF1983_01213</name>
</gene>
<evidence type="ECO:0000259" key="5">
    <source>
        <dbReference type="Pfam" id="PF01343"/>
    </source>
</evidence>
<evidence type="ECO:0000313" key="7">
    <source>
        <dbReference type="Proteomes" id="UP000016637"/>
    </source>
</evidence>
<dbReference type="EMBL" id="AWVP01000074">
    <property type="protein sequence ID" value="ERK57073.1"/>
    <property type="molecule type" value="Genomic_DNA"/>
</dbReference>
<evidence type="ECO:0000256" key="4">
    <source>
        <dbReference type="ARBA" id="ARBA00022825"/>
    </source>
</evidence>
<keyword evidence="2" id="KW-0645">Protease</keyword>
<dbReference type="PATRIC" id="fig|1321820.3.peg.1175"/>
<dbReference type="InterPro" id="IPR004635">
    <property type="entry name" value="Pept_S49_SppA"/>
</dbReference>
<dbReference type="AlphaFoldDB" id="U2RU28"/>
<feature type="domain" description="Peptidase S49" evidence="5">
    <location>
        <begin position="126"/>
        <end position="277"/>
    </location>
</feature>
<dbReference type="NCBIfam" id="TIGR00706">
    <property type="entry name" value="SppA_dom"/>
    <property type="match status" value="1"/>
</dbReference>
<dbReference type="InterPro" id="IPR029045">
    <property type="entry name" value="ClpP/crotonase-like_dom_sf"/>
</dbReference>
<keyword evidence="4" id="KW-0720">Serine protease</keyword>
<dbReference type="Gene3D" id="3.90.226.10">
    <property type="entry name" value="2-enoyl-CoA Hydratase, Chain A, domain 1"/>
    <property type="match status" value="1"/>
</dbReference>
<dbReference type="PANTHER" id="PTHR42987">
    <property type="entry name" value="PEPTIDASE S49"/>
    <property type="match status" value="1"/>
</dbReference>
<dbReference type="Gene3D" id="6.20.330.10">
    <property type="match status" value="1"/>
</dbReference>
<keyword evidence="7" id="KW-1185">Reference proteome</keyword>
<dbReference type="Proteomes" id="UP000016637">
    <property type="component" value="Unassembled WGS sequence"/>
</dbReference>
<dbReference type="InterPro" id="IPR047272">
    <property type="entry name" value="S49_SppA_C"/>
</dbReference>
<dbReference type="HOGENOM" id="CLU_046540_0_1_9"/>
<dbReference type="PANTHER" id="PTHR42987:SF7">
    <property type="entry name" value="SIGNAL PEPTIDE PEPTIDASE SPPA-RELATED"/>
    <property type="match status" value="1"/>
</dbReference>
<dbReference type="RefSeq" id="WP_021752391.1">
    <property type="nucleotide sequence ID" value="NZ_KI271800.1"/>
</dbReference>
<comment type="caution">
    <text evidence="6">The sequence shown here is derived from an EMBL/GenBank/DDBJ whole genome shotgun (WGS) entry which is preliminary data.</text>
</comment>
<dbReference type="GO" id="GO:0006508">
    <property type="term" value="P:proteolysis"/>
    <property type="evidence" value="ECO:0007669"/>
    <property type="project" value="UniProtKB-KW"/>
</dbReference>